<dbReference type="AlphaFoldDB" id="A0A5C0ZWB6"/>
<evidence type="ECO:0000256" key="3">
    <source>
        <dbReference type="ARBA" id="ARBA00022475"/>
    </source>
</evidence>
<dbReference type="Pfam" id="PF00528">
    <property type="entry name" value="BPD_transp_1"/>
    <property type="match status" value="1"/>
</dbReference>
<feature type="transmembrane region" description="Helical" evidence="7">
    <location>
        <begin position="125"/>
        <end position="142"/>
    </location>
</feature>
<keyword evidence="4 7" id="KW-0812">Transmembrane</keyword>
<evidence type="ECO:0000256" key="8">
    <source>
        <dbReference type="SAM" id="MobiDB-lite"/>
    </source>
</evidence>
<feature type="region of interest" description="Disordered" evidence="8">
    <location>
        <begin position="1"/>
        <end position="22"/>
    </location>
</feature>
<dbReference type="Proteomes" id="UP000322553">
    <property type="component" value="Chromosome"/>
</dbReference>
<evidence type="ECO:0000256" key="4">
    <source>
        <dbReference type="ARBA" id="ARBA00022692"/>
    </source>
</evidence>
<feature type="transmembrane region" description="Helical" evidence="7">
    <location>
        <begin position="174"/>
        <end position="194"/>
    </location>
</feature>
<comment type="subcellular location">
    <subcellularLocation>
        <location evidence="1 7">Cell membrane</location>
        <topology evidence="1 7">Multi-pass membrane protein</topology>
    </subcellularLocation>
</comment>
<keyword evidence="5 7" id="KW-1133">Transmembrane helix</keyword>
<proteinExistence type="inferred from homology"/>
<keyword evidence="6 7" id="KW-0472">Membrane</keyword>
<feature type="transmembrane region" description="Helical" evidence="7">
    <location>
        <begin position="92"/>
        <end position="113"/>
    </location>
</feature>
<dbReference type="GO" id="GO:0005886">
    <property type="term" value="C:plasma membrane"/>
    <property type="evidence" value="ECO:0007669"/>
    <property type="project" value="UniProtKB-SubCell"/>
</dbReference>
<evidence type="ECO:0000256" key="7">
    <source>
        <dbReference type="RuleBase" id="RU363032"/>
    </source>
</evidence>
<gene>
    <name evidence="10" type="ORF">FY550_02965</name>
</gene>
<feature type="domain" description="ABC transmembrane type-1" evidence="9">
    <location>
        <begin position="88"/>
        <end position="301"/>
    </location>
</feature>
<evidence type="ECO:0000256" key="1">
    <source>
        <dbReference type="ARBA" id="ARBA00004651"/>
    </source>
</evidence>
<evidence type="ECO:0000256" key="5">
    <source>
        <dbReference type="ARBA" id="ARBA00022989"/>
    </source>
</evidence>
<feature type="transmembrane region" description="Helical" evidence="7">
    <location>
        <begin position="32"/>
        <end position="56"/>
    </location>
</feature>
<comment type="similarity">
    <text evidence="7">Belongs to the binding-protein-dependent transport system permease family.</text>
</comment>
<feature type="transmembrane region" description="Helical" evidence="7">
    <location>
        <begin position="283"/>
        <end position="304"/>
    </location>
</feature>
<dbReference type="Gene3D" id="1.10.3720.10">
    <property type="entry name" value="MetI-like"/>
    <property type="match status" value="1"/>
</dbReference>
<protein>
    <submittedName>
        <fullName evidence="10">Sugar ABC transporter permease</fullName>
    </submittedName>
</protein>
<dbReference type="KEGG" id="kuy:FY550_02965"/>
<name>A0A5C0ZWB6_9GAMM</name>
<organism evidence="10 11">
    <name type="scientific">Kushneria phosphatilytica</name>
    <dbReference type="NCBI Taxonomy" id="657387"/>
    <lineage>
        <taxon>Bacteria</taxon>
        <taxon>Pseudomonadati</taxon>
        <taxon>Pseudomonadota</taxon>
        <taxon>Gammaproteobacteria</taxon>
        <taxon>Oceanospirillales</taxon>
        <taxon>Halomonadaceae</taxon>
        <taxon>Kushneria</taxon>
    </lineage>
</organism>
<evidence type="ECO:0000313" key="10">
    <source>
        <dbReference type="EMBL" id="QEL10194.1"/>
    </source>
</evidence>
<feature type="transmembrane region" description="Helical" evidence="7">
    <location>
        <begin position="230"/>
        <end position="251"/>
    </location>
</feature>
<keyword evidence="11" id="KW-1185">Reference proteome</keyword>
<dbReference type="CDD" id="cd06261">
    <property type="entry name" value="TM_PBP2"/>
    <property type="match status" value="1"/>
</dbReference>
<feature type="compositionally biased region" description="Low complexity" evidence="8">
    <location>
        <begin position="1"/>
        <end position="21"/>
    </location>
</feature>
<evidence type="ECO:0000256" key="6">
    <source>
        <dbReference type="ARBA" id="ARBA00023136"/>
    </source>
</evidence>
<dbReference type="InterPro" id="IPR035906">
    <property type="entry name" value="MetI-like_sf"/>
</dbReference>
<evidence type="ECO:0000313" key="11">
    <source>
        <dbReference type="Proteomes" id="UP000322553"/>
    </source>
</evidence>
<sequence>MTSEVTAKGTGTAGSASGQGASRRHRAPVKRLMAPAVIFLLVWMIVPLGMTIYYSFQNYNLMMPMMRGFAGIGNYAILLTDATFWDALGNTLVLVVACLAVTVGLGLLLALLFNATFIGRGVARTLAISPFFVMPVVTGLIWKNMLFHPVYGLISWAMRSLGFEPVDWLAHHPMLSIIIMISWEWTPFALLILLTGLQSLPEDQIEAVRLDGANKWQEFRHIVIPHLGQVLYVVVMLESIFFLTSFAEIYATTSGGPGTATTNLPYYIYLNAFFQYDIGLSSAAAIGAVILANIFAIFLIRFVAGNLNAGSAR</sequence>
<evidence type="ECO:0000259" key="9">
    <source>
        <dbReference type="PROSITE" id="PS50928"/>
    </source>
</evidence>
<keyword evidence="3" id="KW-1003">Cell membrane</keyword>
<dbReference type="PROSITE" id="PS50928">
    <property type="entry name" value="ABC_TM1"/>
    <property type="match status" value="1"/>
</dbReference>
<dbReference type="PANTHER" id="PTHR43005:SF2">
    <property type="entry name" value="INTEGRAL MEMBRANE SUGAR TRANSPORT PROTEIN"/>
    <property type="match status" value="1"/>
</dbReference>
<dbReference type="GO" id="GO:0055085">
    <property type="term" value="P:transmembrane transport"/>
    <property type="evidence" value="ECO:0007669"/>
    <property type="project" value="InterPro"/>
</dbReference>
<dbReference type="SUPFAM" id="SSF161098">
    <property type="entry name" value="MetI-like"/>
    <property type="match status" value="1"/>
</dbReference>
<dbReference type="InterPro" id="IPR000515">
    <property type="entry name" value="MetI-like"/>
</dbReference>
<dbReference type="PANTHER" id="PTHR43005">
    <property type="entry name" value="BLR7065 PROTEIN"/>
    <property type="match status" value="1"/>
</dbReference>
<dbReference type="OrthoDB" id="5812615at2"/>
<dbReference type="SUPFAM" id="SSF160964">
    <property type="entry name" value="MalF N-terminal region-like"/>
    <property type="match status" value="1"/>
</dbReference>
<evidence type="ECO:0000256" key="2">
    <source>
        <dbReference type="ARBA" id="ARBA00022448"/>
    </source>
</evidence>
<keyword evidence="2 7" id="KW-0813">Transport</keyword>
<dbReference type="EMBL" id="CP043420">
    <property type="protein sequence ID" value="QEL10194.1"/>
    <property type="molecule type" value="Genomic_DNA"/>
</dbReference>
<accession>A0A5C0ZWB6</accession>
<reference evidence="10 11" key="1">
    <citation type="submission" date="2019-08" db="EMBL/GenBank/DDBJ databases">
        <title>Complete genome sequence of Kushneria sp. YCWA18, a halophilic phosphate-solubilizing bacterium isolated from Daqiao saltern in China.</title>
        <authorList>
            <person name="Du G.-X."/>
            <person name="Qu L.-Y."/>
        </authorList>
    </citation>
    <scope>NUCLEOTIDE SEQUENCE [LARGE SCALE GENOMIC DNA]</scope>
    <source>
        <strain evidence="10 11">YCWA18</strain>
    </source>
</reference>